<accession>A0A382CGB5</accession>
<reference evidence="2" key="1">
    <citation type="submission" date="2018-05" db="EMBL/GenBank/DDBJ databases">
        <authorList>
            <person name="Lanie J.A."/>
            <person name="Ng W.-L."/>
            <person name="Kazmierczak K.M."/>
            <person name="Andrzejewski T.M."/>
            <person name="Davidsen T.M."/>
            <person name="Wayne K.J."/>
            <person name="Tettelin H."/>
            <person name="Glass J.I."/>
            <person name="Rusch D."/>
            <person name="Podicherti R."/>
            <person name="Tsui H.-C.T."/>
            <person name="Winkler M.E."/>
        </authorList>
    </citation>
    <scope>NUCLEOTIDE SEQUENCE</scope>
</reference>
<dbReference type="Pfam" id="PF00561">
    <property type="entry name" value="Abhydrolase_1"/>
    <property type="match status" value="1"/>
</dbReference>
<dbReference type="EMBL" id="UINC01034376">
    <property type="protein sequence ID" value="SVB25125.1"/>
    <property type="molecule type" value="Genomic_DNA"/>
</dbReference>
<dbReference type="PANTHER" id="PTHR43798">
    <property type="entry name" value="MONOACYLGLYCEROL LIPASE"/>
    <property type="match status" value="1"/>
</dbReference>
<dbReference type="InterPro" id="IPR050266">
    <property type="entry name" value="AB_hydrolase_sf"/>
</dbReference>
<dbReference type="PANTHER" id="PTHR43798:SF33">
    <property type="entry name" value="HYDROLASE, PUTATIVE (AFU_ORTHOLOGUE AFUA_2G14860)-RELATED"/>
    <property type="match status" value="1"/>
</dbReference>
<dbReference type="Gene3D" id="3.40.50.1820">
    <property type="entry name" value="alpha/beta hydrolase"/>
    <property type="match status" value="1"/>
</dbReference>
<gene>
    <name evidence="2" type="ORF">METZ01_LOCUS177979</name>
</gene>
<evidence type="ECO:0000313" key="2">
    <source>
        <dbReference type="EMBL" id="SVB25125.1"/>
    </source>
</evidence>
<organism evidence="2">
    <name type="scientific">marine metagenome</name>
    <dbReference type="NCBI Taxonomy" id="408172"/>
    <lineage>
        <taxon>unclassified sequences</taxon>
        <taxon>metagenomes</taxon>
        <taxon>ecological metagenomes</taxon>
    </lineage>
</organism>
<dbReference type="InterPro" id="IPR000073">
    <property type="entry name" value="AB_hydrolase_1"/>
</dbReference>
<dbReference type="AlphaFoldDB" id="A0A382CGB5"/>
<name>A0A382CGB5_9ZZZZ</name>
<dbReference type="InterPro" id="IPR029058">
    <property type="entry name" value="AB_hydrolase_fold"/>
</dbReference>
<dbReference type="GO" id="GO:0016020">
    <property type="term" value="C:membrane"/>
    <property type="evidence" value="ECO:0007669"/>
    <property type="project" value="TreeGrafter"/>
</dbReference>
<protein>
    <recommendedName>
        <fullName evidence="1">AB hydrolase-1 domain-containing protein</fullName>
    </recommendedName>
</protein>
<proteinExistence type="predicted"/>
<evidence type="ECO:0000259" key="1">
    <source>
        <dbReference type="Pfam" id="PF00561"/>
    </source>
</evidence>
<sequence length="231" mass="25817">MIHGAGQSHIVWSLTEKYLSNQGCNVFSLDLPGHGNSEGESLKSIEKIADWLEKVITKIGIDELTILGHSQGCLIALEYNYKFSKKVKNLIFIAGSYKLPVNQDLIDMSLSGDMESLNLIMKWGYGHSKQFIGGNPLSKILGSTREIREILAIDLIACNNYKNGIKAIEKIKCPTLFIFGELDKMITVDKGKEFAALVPNSKIHVIKNCGHMITLENAFEMREKVVEFLKK</sequence>
<feature type="domain" description="AB hydrolase-1" evidence="1">
    <location>
        <begin position="1"/>
        <end position="115"/>
    </location>
</feature>
<dbReference type="SUPFAM" id="SSF53474">
    <property type="entry name" value="alpha/beta-Hydrolases"/>
    <property type="match status" value="1"/>
</dbReference>
<dbReference type="PRINTS" id="PR00111">
    <property type="entry name" value="ABHYDROLASE"/>
</dbReference>